<keyword evidence="1" id="KW-0812">Transmembrane</keyword>
<evidence type="ECO:0000313" key="2">
    <source>
        <dbReference type="EMBL" id="RRR99475.1"/>
    </source>
</evidence>
<sequence length="174" mass="19082">MAEPPPQYPVYPAYPPQYPYAWAQPPRRPGLTTAAVVLMWVQVGLGLIAGVATAYSLTANRDVFAALVPGLADWVPLVLLLFSAQALLFAALRSLFAVRIMRRSRSARHGAIVVEAVAIAFQVTWQMVLYSASMPAHVESGRSFTFQFDCTGIILSILILCFLGPARSARWCDR</sequence>
<dbReference type="OrthoDB" id="5191260at2"/>
<proteinExistence type="predicted"/>
<reference evidence="2 3" key="1">
    <citation type="submission" date="2018-12" db="EMBL/GenBank/DDBJ databases">
        <title>Glycomyces sp. YIM 121974 draft genome.</title>
        <authorList>
            <person name="Li Q."/>
        </authorList>
    </citation>
    <scope>NUCLEOTIDE SEQUENCE [LARGE SCALE GENOMIC DNA]</scope>
    <source>
        <strain evidence="2 3">YIM 121974</strain>
    </source>
</reference>
<gene>
    <name evidence="2" type="ORF">EIW28_12275</name>
</gene>
<name>A0A426UY28_9ACTN</name>
<evidence type="ECO:0000256" key="1">
    <source>
        <dbReference type="SAM" id="Phobius"/>
    </source>
</evidence>
<keyword evidence="1" id="KW-1133">Transmembrane helix</keyword>
<dbReference type="AlphaFoldDB" id="A0A426UY28"/>
<feature type="transmembrane region" description="Helical" evidence="1">
    <location>
        <begin position="144"/>
        <end position="164"/>
    </location>
</feature>
<evidence type="ECO:0000313" key="3">
    <source>
        <dbReference type="Proteomes" id="UP000277256"/>
    </source>
</evidence>
<protein>
    <recommendedName>
        <fullName evidence="4">DUF2975 domain-containing protein</fullName>
    </recommendedName>
</protein>
<feature type="transmembrane region" description="Helical" evidence="1">
    <location>
        <begin position="77"/>
        <end position="98"/>
    </location>
</feature>
<dbReference type="EMBL" id="RSEB01000003">
    <property type="protein sequence ID" value="RRR99475.1"/>
    <property type="molecule type" value="Genomic_DNA"/>
</dbReference>
<feature type="transmembrane region" description="Helical" evidence="1">
    <location>
        <begin position="110"/>
        <end position="132"/>
    </location>
</feature>
<keyword evidence="3" id="KW-1185">Reference proteome</keyword>
<dbReference type="RefSeq" id="WP_125247988.1">
    <property type="nucleotide sequence ID" value="NZ_RSEB01000003.1"/>
</dbReference>
<accession>A0A426UY28</accession>
<comment type="caution">
    <text evidence="2">The sequence shown here is derived from an EMBL/GenBank/DDBJ whole genome shotgun (WGS) entry which is preliminary data.</text>
</comment>
<organism evidence="2 3">
    <name type="scientific">Glycomyces terrestris</name>
    <dbReference type="NCBI Taxonomy" id="2493553"/>
    <lineage>
        <taxon>Bacteria</taxon>
        <taxon>Bacillati</taxon>
        <taxon>Actinomycetota</taxon>
        <taxon>Actinomycetes</taxon>
        <taxon>Glycomycetales</taxon>
        <taxon>Glycomycetaceae</taxon>
        <taxon>Glycomyces</taxon>
    </lineage>
</organism>
<evidence type="ECO:0008006" key="4">
    <source>
        <dbReference type="Google" id="ProtNLM"/>
    </source>
</evidence>
<keyword evidence="1" id="KW-0472">Membrane</keyword>
<feature type="transmembrane region" description="Helical" evidence="1">
    <location>
        <begin position="34"/>
        <end position="57"/>
    </location>
</feature>
<dbReference type="Proteomes" id="UP000277256">
    <property type="component" value="Unassembled WGS sequence"/>
</dbReference>